<dbReference type="InterPro" id="IPR005248">
    <property type="entry name" value="NadD/NMNAT"/>
</dbReference>
<keyword evidence="7" id="KW-0520">NAD</keyword>
<dbReference type="UniPathway" id="UPA00253">
    <property type="reaction ID" value="UER00600"/>
</dbReference>
<dbReference type="GO" id="GO:0009435">
    <property type="term" value="P:NAD+ biosynthetic process"/>
    <property type="evidence" value="ECO:0007669"/>
    <property type="project" value="UniProtKB-UniPathway"/>
</dbReference>
<keyword evidence="4" id="KW-0548">Nucleotidyltransferase</keyword>
<evidence type="ECO:0000313" key="10">
    <source>
        <dbReference type="Proteomes" id="UP000198406"/>
    </source>
</evidence>
<evidence type="ECO:0000256" key="1">
    <source>
        <dbReference type="ARBA" id="ARBA00004790"/>
    </source>
</evidence>
<protein>
    <recommendedName>
        <fullName evidence="8">Cytidyltransferase-like domain-containing protein</fullName>
    </recommendedName>
</protein>
<dbReference type="OrthoDB" id="48662at2759"/>
<dbReference type="Pfam" id="PF01467">
    <property type="entry name" value="CTP_transf_like"/>
    <property type="match status" value="1"/>
</dbReference>
<comment type="caution">
    <text evidence="9">The sequence shown here is derived from an EMBL/GenBank/DDBJ whole genome shotgun (WGS) entry which is preliminary data.</text>
</comment>
<name>A0A1Z5JGX2_FISSO</name>
<evidence type="ECO:0000313" key="9">
    <source>
        <dbReference type="EMBL" id="GAX13142.1"/>
    </source>
</evidence>
<evidence type="ECO:0000256" key="2">
    <source>
        <dbReference type="ARBA" id="ARBA00022642"/>
    </source>
</evidence>
<dbReference type="PANTHER" id="PTHR39321:SF3">
    <property type="entry name" value="PHOSPHOPANTETHEINE ADENYLYLTRANSFERASE"/>
    <property type="match status" value="1"/>
</dbReference>
<keyword evidence="5" id="KW-0547">Nucleotide-binding</keyword>
<organism evidence="9 10">
    <name type="scientific">Fistulifera solaris</name>
    <name type="common">Oleaginous diatom</name>
    <dbReference type="NCBI Taxonomy" id="1519565"/>
    <lineage>
        <taxon>Eukaryota</taxon>
        <taxon>Sar</taxon>
        <taxon>Stramenopiles</taxon>
        <taxon>Ochrophyta</taxon>
        <taxon>Bacillariophyta</taxon>
        <taxon>Bacillariophyceae</taxon>
        <taxon>Bacillariophycidae</taxon>
        <taxon>Naviculales</taxon>
        <taxon>Naviculaceae</taxon>
        <taxon>Fistulifera</taxon>
    </lineage>
</organism>
<dbReference type="SUPFAM" id="SSF52374">
    <property type="entry name" value="Nucleotidylyl transferase"/>
    <property type="match status" value="1"/>
</dbReference>
<evidence type="ECO:0000259" key="8">
    <source>
        <dbReference type="Pfam" id="PF01467"/>
    </source>
</evidence>
<keyword evidence="3" id="KW-0808">Transferase</keyword>
<dbReference type="EMBL" id="BDSP01000061">
    <property type="protein sequence ID" value="GAX13142.1"/>
    <property type="molecule type" value="Genomic_DNA"/>
</dbReference>
<dbReference type="InterPro" id="IPR004821">
    <property type="entry name" value="Cyt_trans-like"/>
</dbReference>
<dbReference type="PANTHER" id="PTHR39321">
    <property type="entry name" value="NICOTINATE-NUCLEOTIDE ADENYLYLTRANSFERASE-RELATED"/>
    <property type="match status" value="1"/>
</dbReference>
<evidence type="ECO:0000256" key="3">
    <source>
        <dbReference type="ARBA" id="ARBA00022679"/>
    </source>
</evidence>
<dbReference type="GO" id="GO:0070566">
    <property type="term" value="F:adenylyltransferase activity"/>
    <property type="evidence" value="ECO:0007669"/>
    <property type="project" value="UniProtKB-ARBA"/>
</dbReference>
<dbReference type="Gene3D" id="3.40.50.620">
    <property type="entry name" value="HUPs"/>
    <property type="match status" value="1"/>
</dbReference>
<accession>A0A1Z5JGX2</accession>
<evidence type="ECO:0000256" key="7">
    <source>
        <dbReference type="ARBA" id="ARBA00023027"/>
    </source>
</evidence>
<keyword evidence="10" id="KW-1185">Reference proteome</keyword>
<dbReference type="GO" id="GO:0005524">
    <property type="term" value="F:ATP binding"/>
    <property type="evidence" value="ECO:0007669"/>
    <property type="project" value="UniProtKB-KW"/>
</dbReference>
<reference evidence="9 10" key="1">
    <citation type="journal article" date="2015" name="Plant Cell">
        <title>Oil accumulation by the oleaginous diatom Fistulifera solaris as revealed by the genome and transcriptome.</title>
        <authorList>
            <person name="Tanaka T."/>
            <person name="Maeda Y."/>
            <person name="Veluchamy A."/>
            <person name="Tanaka M."/>
            <person name="Abida H."/>
            <person name="Marechal E."/>
            <person name="Bowler C."/>
            <person name="Muto M."/>
            <person name="Sunaga Y."/>
            <person name="Tanaka M."/>
            <person name="Yoshino T."/>
            <person name="Taniguchi T."/>
            <person name="Fukuda Y."/>
            <person name="Nemoto M."/>
            <person name="Matsumoto M."/>
            <person name="Wong P.S."/>
            <person name="Aburatani S."/>
            <person name="Fujibuchi W."/>
        </authorList>
    </citation>
    <scope>NUCLEOTIDE SEQUENCE [LARGE SCALE GENOMIC DNA]</scope>
    <source>
        <strain evidence="9 10">JPCC DA0580</strain>
    </source>
</reference>
<comment type="pathway">
    <text evidence="1">Cofactor biosynthesis; NAD(+) biosynthesis.</text>
</comment>
<evidence type="ECO:0000256" key="6">
    <source>
        <dbReference type="ARBA" id="ARBA00022840"/>
    </source>
</evidence>
<dbReference type="InParanoid" id="A0A1Z5JGX2"/>
<keyword evidence="6" id="KW-0067">ATP-binding</keyword>
<dbReference type="Proteomes" id="UP000198406">
    <property type="component" value="Unassembled WGS sequence"/>
</dbReference>
<evidence type="ECO:0000256" key="4">
    <source>
        <dbReference type="ARBA" id="ARBA00022695"/>
    </source>
</evidence>
<keyword evidence="2" id="KW-0662">Pyridine nucleotide biosynthesis</keyword>
<evidence type="ECO:0000256" key="5">
    <source>
        <dbReference type="ARBA" id="ARBA00022741"/>
    </source>
</evidence>
<proteinExistence type="predicted"/>
<gene>
    <name evidence="9" type="ORF">FisN_17Hh071</name>
</gene>
<dbReference type="InterPro" id="IPR014729">
    <property type="entry name" value="Rossmann-like_a/b/a_fold"/>
</dbReference>
<sequence>MRRIALYGLSADPPTGHGGHVGIVQALVDSKFDEVHILPVYRHTYPDKRQRLVSFEHRWNMCQLAFADLSPKVVVSDAEYQSWRRAVAGLSEEQASQVSVGTAALMEYYQSLDNNSSAEYYFCLGADAFLDLLAGKWKESQRVLDLLQGRFVVFHRHSADIAMLQDKVQQMPGAQLLEVESLTDVSSSQVRQCSDESKLSQMVTPSVLDYIKEHKLYQFDDTR</sequence>
<dbReference type="AlphaFoldDB" id="A0A1Z5JGX2"/>
<dbReference type="CDD" id="cd02165">
    <property type="entry name" value="NMNAT"/>
    <property type="match status" value="1"/>
</dbReference>
<feature type="domain" description="Cytidyltransferase-like" evidence="8">
    <location>
        <begin position="17"/>
        <end position="192"/>
    </location>
</feature>